<organism evidence="1 2">
    <name type="scientific">Escherichia coli</name>
    <dbReference type="NCBI Taxonomy" id="562"/>
    <lineage>
        <taxon>Bacteria</taxon>
        <taxon>Pseudomonadati</taxon>
        <taxon>Pseudomonadota</taxon>
        <taxon>Gammaproteobacteria</taxon>
        <taxon>Enterobacterales</taxon>
        <taxon>Enterobacteriaceae</taxon>
        <taxon>Escherichia</taxon>
    </lineage>
</organism>
<proteinExistence type="predicted"/>
<name>A0A377BAA9_ECOLX</name>
<evidence type="ECO:0000313" key="1">
    <source>
        <dbReference type="EMBL" id="STL56819.1"/>
    </source>
</evidence>
<evidence type="ECO:0000313" key="2">
    <source>
        <dbReference type="Proteomes" id="UP000254052"/>
    </source>
</evidence>
<dbReference type="Proteomes" id="UP000254052">
    <property type="component" value="Unassembled WGS sequence"/>
</dbReference>
<accession>A0A377BAA9</accession>
<sequence>MKYMMVSQDYTPAMENNHPLCVTRFLSKINGIAFKYKLSKANIMDLLKGATAQGTPALYIAMSKGNEDVVLSYISTLGAFAKKTFF</sequence>
<protein>
    <submittedName>
        <fullName evidence="1">Non-LEE-encoded type III secreted effector</fullName>
    </submittedName>
</protein>
<reference evidence="1 2" key="1">
    <citation type="submission" date="2018-06" db="EMBL/GenBank/DDBJ databases">
        <authorList>
            <consortium name="Pathogen Informatics"/>
            <person name="Doyle S."/>
        </authorList>
    </citation>
    <scope>NUCLEOTIDE SEQUENCE [LARGE SCALE GENOMIC DNA]</scope>
    <source>
        <strain evidence="1 2">NCTC9962</strain>
    </source>
</reference>
<dbReference type="EMBL" id="UGED01000009">
    <property type="protein sequence ID" value="STL56819.1"/>
    <property type="molecule type" value="Genomic_DNA"/>
</dbReference>
<dbReference type="AlphaFoldDB" id="A0A377BAA9"/>
<gene>
    <name evidence="1" type="ORF">NCTC9962_04782</name>
</gene>